<sequence length="174" mass="18989">MSRRSSDPRSELRKAQRKIRKLEGLVDDLLDGLEDAQKFIGLSLATKMEESVKHRSILDKMSALAAKCEKELDKSEEDGKKVDETKSKKYCGKLKSEEEKGGGGSSNRKKVSGEENVVKKKVGGKSNDSGEFKGDAKKVSSTATALYEVVDLDVNVSTDRDGASDAADDDDNKE</sequence>
<dbReference type="WBParaSite" id="scaffold8173_cov186.g12811">
    <property type="protein sequence ID" value="scaffold8173_cov186.g12811"/>
    <property type="gene ID" value="scaffold8173_cov186.g12811"/>
</dbReference>
<name>A0A915N8N2_MELJA</name>
<dbReference type="Proteomes" id="UP000887561">
    <property type="component" value="Unplaced"/>
</dbReference>
<evidence type="ECO:0000313" key="3">
    <source>
        <dbReference type="WBParaSite" id="scaffold8173_cov186.g12811"/>
    </source>
</evidence>
<proteinExistence type="predicted"/>
<dbReference type="AlphaFoldDB" id="A0A915N8N2"/>
<evidence type="ECO:0000313" key="2">
    <source>
        <dbReference type="Proteomes" id="UP000887561"/>
    </source>
</evidence>
<organism evidence="2 3">
    <name type="scientific">Meloidogyne javanica</name>
    <name type="common">Root-knot nematode worm</name>
    <dbReference type="NCBI Taxonomy" id="6303"/>
    <lineage>
        <taxon>Eukaryota</taxon>
        <taxon>Metazoa</taxon>
        <taxon>Ecdysozoa</taxon>
        <taxon>Nematoda</taxon>
        <taxon>Chromadorea</taxon>
        <taxon>Rhabditida</taxon>
        <taxon>Tylenchina</taxon>
        <taxon>Tylenchomorpha</taxon>
        <taxon>Tylenchoidea</taxon>
        <taxon>Meloidogynidae</taxon>
        <taxon>Meloidogyninae</taxon>
        <taxon>Meloidogyne</taxon>
        <taxon>Meloidogyne incognita group</taxon>
    </lineage>
</organism>
<feature type="region of interest" description="Disordered" evidence="1">
    <location>
        <begin position="71"/>
        <end position="174"/>
    </location>
</feature>
<feature type="compositionally biased region" description="Basic and acidic residues" evidence="1">
    <location>
        <begin position="71"/>
        <end position="87"/>
    </location>
</feature>
<feature type="compositionally biased region" description="Basic and acidic residues" evidence="1">
    <location>
        <begin position="128"/>
        <end position="138"/>
    </location>
</feature>
<accession>A0A915N8N2</accession>
<protein>
    <submittedName>
        <fullName evidence="3">Uncharacterized protein</fullName>
    </submittedName>
</protein>
<keyword evidence="2" id="KW-1185">Reference proteome</keyword>
<reference evidence="3" key="1">
    <citation type="submission" date="2022-11" db="UniProtKB">
        <authorList>
            <consortium name="WormBaseParasite"/>
        </authorList>
    </citation>
    <scope>IDENTIFICATION</scope>
</reference>
<evidence type="ECO:0000256" key="1">
    <source>
        <dbReference type="SAM" id="MobiDB-lite"/>
    </source>
</evidence>